<evidence type="ECO:0000313" key="1">
    <source>
        <dbReference type="EMBL" id="CDQ29819.1"/>
    </source>
</evidence>
<dbReference type="Proteomes" id="UP000312530">
    <property type="component" value="Unassembled WGS sequence"/>
</dbReference>
<organism evidence="2">
    <name type="scientific">Streptococcus pneumoniae</name>
    <dbReference type="NCBI Taxonomy" id="1313"/>
    <lineage>
        <taxon>Bacteria</taxon>
        <taxon>Bacillati</taxon>
        <taxon>Bacillota</taxon>
        <taxon>Bacilli</taxon>
        <taxon>Lactobacillales</taxon>
        <taxon>Streptococcaceae</taxon>
        <taxon>Streptococcus</taxon>
    </lineage>
</organism>
<dbReference type="Proteomes" id="UP000405447">
    <property type="component" value="Unassembled WGS sequence"/>
</dbReference>
<dbReference type="EMBL" id="CABCSJ010000002">
    <property type="protein sequence ID" value="VST62809.1"/>
    <property type="molecule type" value="Genomic_DNA"/>
</dbReference>
<gene>
    <name evidence="3" type="ORF">ERS021383_01908</name>
    <name evidence="4" type="ORF">NCTC13734_00075</name>
    <name evidence="6" type="ORF">SAMEA2627268_01710</name>
    <name evidence="7" type="ORF">SAMEA2696453_01615</name>
    <name evidence="5" type="ORF">SAMEA3353631_02293</name>
    <name evidence="8" type="ORF">SAMEA3389245_00609</name>
    <name evidence="9" type="ORF">SAMEA4038883_01657</name>
</gene>
<evidence type="ECO:0000313" key="6">
    <source>
        <dbReference type="EMBL" id="VMC99423.1"/>
    </source>
</evidence>
<name>A0A098APK5_STREE</name>
<dbReference type="EMBL" id="CAAQRO010000013">
    <property type="protein sequence ID" value="VMC99423.1"/>
    <property type="molecule type" value="Genomic_DNA"/>
</dbReference>
<reference evidence="4 11" key="4">
    <citation type="submission" date="2018-06" db="EMBL/GenBank/DDBJ databases">
        <authorList>
            <consortium name="Pathogen Informatics"/>
            <person name="Doyle S."/>
        </authorList>
    </citation>
    <scope>NUCLEOTIDE SEQUENCE [LARGE SCALE GENOMIC DNA]</scope>
    <source>
        <strain evidence="4 11">NCTC13734</strain>
    </source>
</reference>
<evidence type="ECO:0000313" key="14">
    <source>
        <dbReference type="Proteomes" id="UP000312530"/>
    </source>
</evidence>
<evidence type="ECO:0000313" key="9">
    <source>
        <dbReference type="EMBL" id="VTE40538.1"/>
    </source>
</evidence>
<evidence type="ECO:0000313" key="5">
    <source>
        <dbReference type="EMBL" id="VKB81603.1"/>
    </source>
</evidence>
<evidence type="ECO:0000313" key="15">
    <source>
        <dbReference type="Proteomes" id="UP000358702"/>
    </source>
</evidence>
<evidence type="ECO:0000313" key="2">
    <source>
        <dbReference type="EMBL" id="CDQ30450.1"/>
    </source>
</evidence>
<dbReference type="EMBL" id="CKTV01000041">
    <property type="protein sequence ID" value="CJA56439.1"/>
    <property type="molecule type" value="Genomic_DNA"/>
</dbReference>
<dbReference type="EMBL" id="CAANCB010000020">
    <property type="protein sequence ID" value="VKB81603.1"/>
    <property type="molecule type" value="Genomic_DNA"/>
</dbReference>
<evidence type="ECO:0000313" key="8">
    <source>
        <dbReference type="EMBL" id="VST62809.1"/>
    </source>
</evidence>
<dbReference type="EMBL" id="LK020699">
    <property type="protein sequence ID" value="CDQ30450.1"/>
    <property type="molecule type" value="Genomic_DNA"/>
</dbReference>
<dbReference type="EMBL" id="CAAULE010000014">
    <property type="protein sequence ID" value="VOG83422.1"/>
    <property type="molecule type" value="Genomic_DNA"/>
</dbReference>
<dbReference type="Proteomes" id="UP000043005">
    <property type="component" value="Unassembled WGS sequence"/>
</dbReference>
<dbReference type="Proteomes" id="UP000358702">
    <property type="component" value="Unassembled WGS sequence"/>
</dbReference>
<evidence type="ECO:0000313" key="7">
    <source>
        <dbReference type="EMBL" id="VOG83422.1"/>
    </source>
</evidence>
<dbReference type="Proteomes" id="UP000254854">
    <property type="component" value="Unassembled WGS sequence"/>
</dbReference>
<evidence type="ECO:0000313" key="16">
    <source>
        <dbReference type="Proteomes" id="UP000405447"/>
    </source>
</evidence>
<evidence type="ECO:0000313" key="13">
    <source>
        <dbReference type="Proteomes" id="UP000311381"/>
    </source>
</evidence>
<evidence type="ECO:0000313" key="10">
    <source>
        <dbReference type="Proteomes" id="UP000043005"/>
    </source>
</evidence>
<evidence type="ECO:0000313" key="11">
    <source>
        <dbReference type="Proteomes" id="UP000254854"/>
    </source>
</evidence>
<dbReference type="AlphaFoldDB" id="A0A098APK5"/>
<accession>A0A098APK5</accession>
<evidence type="ECO:0000313" key="4">
    <source>
        <dbReference type="EMBL" id="SUN83442.1"/>
    </source>
</evidence>
<sequence length="124" mass="14315">MTELSRKKEIFMANYLMTGNVKKASELSEITRKTAYNYLNDATFKRIYRERRSEQLKESTTLLQNASVEAVNVLREIMLDKTVSPYARQQSAQSILNMAYKAVEMVEVVEQLEILEAKILDEGD</sequence>
<reference evidence="2" key="1">
    <citation type="submission" date="2014-04" db="EMBL/GenBank/DDBJ databases">
        <authorList>
            <person name="Croucher N."/>
        </authorList>
    </citation>
    <scope>NUCLEOTIDE SEQUENCE</scope>
    <source>
        <strain evidence="2">NFPTS</strain>
        <strain evidence="1">R34-3053</strain>
    </source>
</reference>
<dbReference type="EMBL" id="CABDLL010000012">
    <property type="protein sequence ID" value="VTE40538.1"/>
    <property type="molecule type" value="Genomic_DNA"/>
</dbReference>
<reference evidence="2" key="2">
    <citation type="submission" date="2014-10" db="EMBL/GenBank/DDBJ databases">
        <title>Contrasting mechanisms driving short-term and long-term diversification of pneumococci.</title>
        <authorList>
            <person name="Croucher N.J."/>
            <person name="Coupland P.C."/>
            <person name="Stevenson A.E."/>
            <person name="Callendrello A."/>
            <person name="Bentley S.D."/>
            <person name="Hanage W.P."/>
        </authorList>
    </citation>
    <scope>NUCLEOTIDE SEQUENCE</scope>
    <source>
        <strain evidence="2">NFPTS</strain>
        <strain evidence="1">R34-3053</strain>
    </source>
</reference>
<reference evidence="3 10" key="3">
    <citation type="submission" date="2015-03" db="EMBL/GenBank/DDBJ databases">
        <authorList>
            <consortium name="Pathogen Informatics"/>
            <person name="Murphy D."/>
        </authorList>
    </citation>
    <scope>NUCLEOTIDE SEQUENCE [LARGE SCALE GENOMIC DNA]</scope>
    <source>
        <strain evidence="3 10">SMRU1873</strain>
    </source>
</reference>
<evidence type="ECO:0000313" key="3">
    <source>
        <dbReference type="EMBL" id="CJA56439.1"/>
    </source>
</evidence>
<dbReference type="Proteomes" id="UP000310997">
    <property type="component" value="Unassembled WGS sequence"/>
</dbReference>
<reference evidence="12 13" key="5">
    <citation type="submission" date="2019-04" db="EMBL/GenBank/DDBJ databases">
        <authorList>
            <consortium name="Pathogen Informatics"/>
        </authorList>
    </citation>
    <scope>NUCLEOTIDE SEQUENCE [LARGE SCALE GENOMIC DNA]</scope>
    <source>
        <strain evidence="5 15">GPSC21</strain>
        <strain evidence="13 14">GPSC47</strain>
        <strain evidence="8 16">GPSC535</strain>
        <strain evidence="9 12">GPSC559</strain>
    </source>
</reference>
<protein>
    <submittedName>
        <fullName evidence="3">Phage protein</fullName>
    </submittedName>
    <submittedName>
        <fullName evidence="2">Putative phage-related chromosomal island protein</fullName>
    </submittedName>
</protein>
<proteinExistence type="predicted"/>
<dbReference type="EMBL" id="LK020677">
    <property type="protein sequence ID" value="CDQ29819.1"/>
    <property type="molecule type" value="Genomic_DNA"/>
</dbReference>
<dbReference type="EMBL" id="UHFW01000006">
    <property type="protein sequence ID" value="SUN83442.1"/>
    <property type="molecule type" value="Genomic_DNA"/>
</dbReference>
<dbReference type="Proteomes" id="UP000311381">
    <property type="component" value="Unassembled WGS sequence"/>
</dbReference>
<evidence type="ECO:0000313" key="12">
    <source>
        <dbReference type="Proteomes" id="UP000310997"/>
    </source>
</evidence>